<evidence type="ECO:0000313" key="1">
    <source>
        <dbReference type="EMBL" id="MDR7091046.1"/>
    </source>
</evidence>
<gene>
    <name evidence="1" type="ORF">J2X05_003072</name>
</gene>
<organism evidence="1 2">
    <name type="scientific">Cellvibrio fibrivorans</name>
    <dbReference type="NCBI Taxonomy" id="126350"/>
    <lineage>
        <taxon>Bacteria</taxon>
        <taxon>Pseudomonadati</taxon>
        <taxon>Pseudomonadota</taxon>
        <taxon>Gammaproteobacteria</taxon>
        <taxon>Cellvibrionales</taxon>
        <taxon>Cellvibrionaceae</taxon>
        <taxon>Cellvibrio</taxon>
    </lineage>
</organism>
<reference evidence="1 2" key="1">
    <citation type="submission" date="2023-07" db="EMBL/GenBank/DDBJ databases">
        <title>Sorghum-associated microbial communities from plants grown in Nebraska, USA.</title>
        <authorList>
            <person name="Schachtman D."/>
        </authorList>
    </citation>
    <scope>NUCLEOTIDE SEQUENCE [LARGE SCALE GENOMIC DNA]</scope>
    <source>
        <strain evidence="1 2">BE190</strain>
    </source>
</reference>
<dbReference type="SUPFAM" id="SSF69754">
    <property type="entry name" value="Ribosome binding protein Y (YfiA homologue)"/>
    <property type="match status" value="1"/>
</dbReference>
<dbReference type="Pfam" id="PF02482">
    <property type="entry name" value="Ribosomal_S30AE"/>
    <property type="match status" value="1"/>
</dbReference>
<dbReference type="InterPro" id="IPR036567">
    <property type="entry name" value="RHF-like"/>
</dbReference>
<accession>A0ABU1V0R3</accession>
<name>A0ABU1V0R3_9GAMM</name>
<dbReference type="Proteomes" id="UP001253595">
    <property type="component" value="Unassembled WGS sequence"/>
</dbReference>
<dbReference type="Gene3D" id="3.30.160.100">
    <property type="entry name" value="Ribosome hibernation promotion factor-like"/>
    <property type="match status" value="1"/>
</dbReference>
<sequence>MMKPAVDVVYRDFDSSAALNEIITKKLEKLSRYTDQIVHSRVVLDTPHHHKHKGKQFRASIELDIVGHPLAITQNDESIHVAVRDAFSSAERKVKQLVARQRNTR</sequence>
<dbReference type="RefSeq" id="WP_374725280.1">
    <property type="nucleotide sequence ID" value="NZ_JAVDVX010000005.1"/>
</dbReference>
<dbReference type="InterPro" id="IPR003489">
    <property type="entry name" value="RHF/RaiA"/>
</dbReference>
<proteinExistence type="predicted"/>
<dbReference type="EMBL" id="JAVDVX010000005">
    <property type="protein sequence ID" value="MDR7091046.1"/>
    <property type="molecule type" value="Genomic_DNA"/>
</dbReference>
<comment type="caution">
    <text evidence="1">The sequence shown here is derived from an EMBL/GenBank/DDBJ whole genome shotgun (WGS) entry which is preliminary data.</text>
</comment>
<protein>
    <submittedName>
        <fullName evidence="1">Ribosomal subunit interface protein</fullName>
    </submittedName>
</protein>
<evidence type="ECO:0000313" key="2">
    <source>
        <dbReference type="Proteomes" id="UP001253595"/>
    </source>
</evidence>
<keyword evidence="2" id="KW-1185">Reference proteome</keyword>